<dbReference type="Gene3D" id="2.60.120.10">
    <property type="entry name" value="Jelly Rolls"/>
    <property type="match status" value="1"/>
</dbReference>
<dbReference type="InterPro" id="IPR011051">
    <property type="entry name" value="RmlC_Cupin_sf"/>
</dbReference>
<sequence length="146" mass="15378">MKTRYATLGLVASVALLGHGAAWAEQPLRMGATVEPVMQTSTDAVGQPIAYPPGAAVVTAAIVHLEQGVSTGWHLHEVPFFAQVLEGELTVDYGTKGLRVYSTGDTLVEAVDWPHNGTNTGSGPVRILAVYMGSDSMKNSVLLPHP</sequence>
<dbReference type="RefSeq" id="WP_161347593.1">
    <property type="nucleotide sequence ID" value="NZ_BMGW01000009.1"/>
</dbReference>
<dbReference type="EMBL" id="WWNR01000009">
    <property type="protein sequence ID" value="MZQ90196.1"/>
    <property type="molecule type" value="Genomic_DNA"/>
</dbReference>
<dbReference type="AlphaFoldDB" id="A0A6L8VKF0"/>
<organism evidence="3 4">
    <name type="scientific">Frigidibacter albus</name>
    <dbReference type="NCBI Taxonomy" id="1465486"/>
    <lineage>
        <taxon>Bacteria</taxon>
        <taxon>Pseudomonadati</taxon>
        <taxon>Pseudomonadota</taxon>
        <taxon>Alphaproteobacteria</taxon>
        <taxon>Rhodobacterales</taxon>
        <taxon>Paracoccaceae</taxon>
        <taxon>Frigidibacter</taxon>
    </lineage>
</organism>
<dbReference type="OrthoDB" id="9800684at2"/>
<proteinExistence type="predicted"/>
<feature type="signal peptide" evidence="1">
    <location>
        <begin position="1"/>
        <end position="24"/>
    </location>
</feature>
<dbReference type="CDD" id="cd02236">
    <property type="entry name" value="cupin_CV2614-like"/>
    <property type="match status" value="1"/>
</dbReference>
<keyword evidence="4" id="KW-1185">Reference proteome</keyword>
<evidence type="ECO:0000313" key="4">
    <source>
        <dbReference type="Proteomes" id="UP000477083"/>
    </source>
</evidence>
<gene>
    <name evidence="3" type="ORF">GS660_13965</name>
</gene>
<comment type="caution">
    <text evidence="3">The sequence shown here is derived from an EMBL/GenBank/DDBJ whole genome shotgun (WGS) entry which is preliminary data.</text>
</comment>
<reference evidence="3 4" key="1">
    <citation type="submission" date="2020-01" db="EMBL/GenBank/DDBJ databases">
        <title>Frigidibacter albus SP32T (=CGMCC 1.13995T).</title>
        <authorList>
            <person name="Liao X."/>
        </authorList>
    </citation>
    <scope>NUCLEOTIDE SEQUENCE [LARGE SCALE GENOMIC DNA]</scope>
    <source>
        <strain evidence="3 4">SP32</strain>
    </source>
</reference>
<keyword evidence="1" id="KW-0732">Signal</keyword>
<feature type="chain" id="PRO_5026652905" evidence="1">
    <location>
        <begin position="25"/>
        <end position="146"/>
    </location>
</feature>
<protein>
    <submittedName>
        <fullName evidence="3">Cupin domain-containing protein</fullName>
    </submittedName>
</protein>
<accession>A0A6L8VKF0</accession>
<dbReference type="Pfam" id="PF07883">
    <property type="entry name" value="Cupin_2"/>
    <property type="match status" value="1"/>
</dbReference>
<dbReference type="SUPFAM" id="SSF51182">
    <property type="entry name" value="RmlC-like cupins"/>
    <property type="match status" value="1"/>
</dbReference>
<dbReference type="Proteomes" id="UP000477083">
    <property type="component" value="Unassembled WGS sequence"/>
</dbReference>
<name>A0A6L8VKF0_9RHOB</name>
<feature type="domain" description="Cupin type-2" evidence="2">
    <location>
        <begin position="62"/>
        <end position="131"/>
    </location>
</feature>
<dbReference type="InterPro" id="IPR014710">
    <property type="entry name" value="RmlC-like_jellyroll"/>
</dbReference>
<dbReference type="InterPro" id="IPR013096">
    <property type="entry name" value="Cupin_2"/>
</dbReference>
<evidence type="ECO:0000313" key="3">
    <source>
        <dbReference type="EMBL" id="MZQ90196.1"/>
    </source>
</evidence>
<evidence type="ECO:0000256" key="1">
    <source>
        <dbReference type="SAM" id="SignalP"/>
    </source>
</evidence>
<evidence type="ECO:0000259" key="2">
    <source>
        <dbReference type="Pfam" id="PF07883"/>
    </source>
</evidence>